<keyword evidence="3 7" id="KW-0378">Hydrolase</keyword>
<dbReference type="InterPro" id="IPR025483">
    <property type="entry name" value="Lipase_euk"/>
</dbReference>
<evidence type="ECO:0000256" key="9">
    <source>
        <dbReference type="SAM" id="SignalP"/>
    </source>
</evidence>
<keyword evidence="4 7" id="KW-0442">Lipid degradation</keyword>
<sequence>MTAYWCLVSLLCYGFIVQTSGLIRTRQIFPPRSDPNLLVEDYVKESGYPFELHHVTTRDGYILALHRIPSINNSSEDTQNRRVVLIMHGLLGCSADWLLTGRNRSIAFLLSDNGYDVWLGNSRGTTNSKNHTRLSLESSEFWDFSWHEMGIYDLPAMIDYILKQTGQKQLFYIGFSQGTTQFFVLMSLRPEYNKKIKLMSALAPVAYTGHLGGVLRPLSFFANLFRKCYKYTGFFELLSNSDLEKMITHRFCKEGIMTQPICELVISMIGGFSRGEVDHAHLAEYLQFAPAGCSFKQLVHYSMNIQNPGHFRPYDYGLITNILVYRRIVPPEYPVERITAPVILYNGLSDVLADPNDVAILEKKLPNLLEKYTVLIKPLSHFDFVYGKNARDLVYNHVIEKMNSIP</sequence>
<evidence type="ECO:0000256" key="7">
    <source>
        <dbReference type="PIRNR" id="PIRNR000862"/>
    </source>
</evidence>
<keyword evidence="2 9" id="KW-0732">Signal</keyword>
<keyword evidence="6" id="KW-0325">Glycoprotein</keyword>
<evidence type="ECO:0000256" key="2">
    <source>
        <dbReference type="ARBA" id="ARBA00022729"/>
    </source>
</evidence>
<dbReference type="InterPro" id="IPR006693">
    <property type="entry name" value="AB_hydrolase_lipase"/>
</dbReference>
<reference evidence="11" key="1">
    <citation type="submission" date="2024-04" db="EMBL/GenBank/DDBJ databases">
        <authorList>
            <consortium name="Molecular Ecology Group"/>
        </authorList>
    </citation>
    <scope>NUCLEOTIDE SEQUENCE</scope>
</reference>
<evidence type="ECO:0000313" key="12">
    <source>
        <dbReference type="Proteomes" id="UP001497644"/>
    </source>
</evidence>
<dbReference type="PANTHER" id="PTHR11005">
    <property type="entry name" value="LYSOSOMAL ACID LIPASE-RELATED"/>
    <property type="match status" value="1"/>
</dbReference>
<dbReference type="SUPFAM" id="SSF53474">
    <property type="entry name" value="alpha/beta-Hydrolases"/>
    <property type="match status" value="1"/>
</dbReference>
<evidence type="ECO:0000256" key="1">
    <source>
        <dbReference type="ARBA" id="ARBA00010701"/>
    </source>
</evidence>
<dbReference type="PIRSF" id="PIRSF000862">
    <property type="entry name" value="Steryl_ester_lip"/>
    <property type="match status" value="1"/>
</dbReference>
<comment type="similarity">
    <text evidence="1 7">Belongs to the AB hydrolase superfamily. Lipase family.</text>
</comment>
<keyword evidence="5" id="KW-0443">Lipid metabolism</keyword>
<dbReference type="Proteomes" id="UP001497644">
    <property type="component" value="Chromosome 9"/>
</dbReference>
<dbReference type="EMBL" id="OZ034832">
    <property type="protein sequence ID" value="CAL1688852.1"/>
    <property type="molecule type" value="Genomic_DNA"/>
</dbReference>
<organism evidence="11 12">
    <name type="scientific">Lasius platythorax</name>
    <dbReference type="NCBI Taxonomy" id="488582"/>
    <lineage>
        <taxon>Eukaryota</taxon>
        <taxon>Metazoa</taxon>
        <taxon>Ecdysozoa</taxon>
        <taxon>Arthropoda</taxon>
        <taxon>Hexapoda</taxon>
        <taxon>Insecta</taxon>
        <taxon>Pterygota</taxon>
        <taxon>Neoptera</taxon>
        <taxon>Endopterygota</taxon>
        <taxon>Hymenoptera</taxon>
        <taxon>Apocrita</taxon>
        <taxon>Aculeata</taxon>
        <taxon>Formicoidea</taxon>
        <taxon>Formicidae</taxon>
        <taxon>Formicinae</taxon>
        <taxon>Lasius</taxon>
        <taxon>Lasius</taxon>
    </lineage>
</organism>
<evidence type="ECO:0000313" key="11">
    <source>
        <dbReference type="EMBL" id="CAL1688852.1"/>
    </source>
</evidence>
<dbReference type="AlphaFoldDB" id="A0AAV2P945"/>
<evidence type="ECO:0000256" key="8">
    <source>
        <dbReference type="PIRSR" id="PIRSR000862-1"/>
    </source>
</evidence>
<evidence type="ECO:0000256" key="5">
    <source>
        <dbReference type="ARBA" id="ARBA00023098"/>
    </source>
</evidence>
<dbReference type="Gene3D" id="3.40.50.1820">
    <property type="entry name" value="alpha/beta hydrolase"/>
    <property type="match status" value="1"/>
</dbReference>
<dbReference type="GO" id="GO:0016788">
    <property type="term" value="F:hydrolase activity, acting on ester bonds"/>
    <property type="evidence" value="ECO:0007669"/>
    <property type="project" value="InterPro"/>
</dbReference>
<dbReference type="InterPro" id="IPR029058">
    <property type="entry name" value="AB_hydrolase_fold"/>
</dbReference>
<evidence type="ECO:0000256" key="3">
    <source>
        <dbReference type="ARBA" id="ARBA00022801"/>
    </source>
</evidence>
<name>A0AAV2P945_9HYME</name>
<evidence type="ECO:0000256" key="6">
    <source>
        <dbReference type="ARBA" id="ARBA00023180"/>
    </source>
</evidence>
<feature type="active site" description="Charge relay system" evidence="8">
    <location>
        <position position="350"/>
    </location>
</feature>
<feature type="active site" description="Nucleophile" evidence="8">
    <location>
        <position position="176"/>
    </location>
</feature>
<evidence type="ECO:0000259" key="10">
    <source>
        <dbReference type="Pfam" id="PF04083"/>
    </source>
</evidence>
<dbReference type="Pfam" id="PF04083">
    <property type="entry name" value="Abhydro_lipase"/>
    <property type="match status" value="1"/>
</dbReference>
<gene>
    <name evidence="11" type="ORF">LPLAT_LOCUS13888</name>
</gene>
<feature type="signal peptide" evidence="9">
    <location>
        <begin position="1"/>
        <end position="21"/>
    </location>
</feature>
<evidence type="ECO:0000256" key="4">
    <source>
        <dbReference type="ARBA" id="ARBA00022963"/>
    </source>
</evidence>
<accession>A0AAV2P945</accession>
<proteinExistence type="inferred from homology"/>
<feature type="chain" id="PRO_5043875595" description="Lipase" evidence="9">
    <location>
        <begin position="22"/>
        <end position="406"/>
    </location>
</feature>
<keyword evidence="12" id="KW-1185">Reference proteome</keyword>
<feature type="domain" description="Partial AB-hydrolase lipase" evidence="10">
    <location>
        <begin position="39"/>
        <end position="100"/>
    </location>
</feature>
<feature type="active site" description="Charge relay system" evidence="8">
    <location>
        <position position="381"/>
    </location>
</feature>
<dbReference type="GO" id="GO:0016042">
    <property type="term" value="P:lipid catabolic process"/>
    <property type="evidence" value="ECO:0007669"/>
    <property type="project" value="UniProtKB-KW"/>
</dbReference>
<protein>
    <recommendedName>
        <fullName evidence="7">Lipase</fullName>
    </recommendedName>
</protein>
<dbReference type="FunFam" id="3.40.50.1820:FF:000021">
    <property type="entry name" value="Lipase"/>
    <property type="match status" value="1"/>
</dbReference>